<dbReference type="CDD" id="cd01638">
    <property type="entry name" value="CysQ"/>
    <property type="match status" value="1"/>
</dbReference>
<dbReference type="InterPro" id="IPR020550">
    <property type="entry name" value="Inositol_monophosphatase_CS"/>
</dbReference>
<evidence type="ECO:0000256" key="6">
    <source>
        <dbReference type="HAMAP-Rule" id="MF_02095"/>
    </source>
</evidence>
<evidence type="ECO:0000256" key="7">
    <source>
        <dbReference type="PIRSR" id="PIRSR600760-2"/>
    </source>
</evidence>
<dbReference type="AlphaFoldDB" id="A0A7S8C5W4"/>
<evidence type="ECO:0000256" key="1">
    <source>
        <dbReference type="ARBA" id="ARBA00005289"/>
    </source>
</evidence>
<dbReference type="RefSeq" id="WP_213161336.1">
    <property type="nucleotide sequence ID" value="NZ_CP058214.1"/>
</dbReference>
<feature type="binding site" evidence="6">
    <location>
        <position position="89"/>
    </location>
    <ligand>
        <name>Mg(2+)</name>
        <dbReference type="ChEBI" id="CHEBI:18420"/>
        <label>1</label>
    </ligand>
</feature>
<dbReference type="Gene3D" id="3.40.190.80">
    <property type="match status" value="1"/>
</dbReference>
<organism evidence="9 10">
    <name type="scientific">Kaustia mangrovi</name>
    <dbReference type="NCBI Taxonomy" id="2593653"/>
    <lineage>
        <taxon>Bacteria</taxon>
        <taxon>Pseudomonadati</taxon>
        <taxon>Pseudomonadota</taxon>
        <taxon>Alphaproteobacteria</taxon>
        <taxon>Hyphomicrobiales</taxon>
        <taxon>Parvibaculaceae</taxon>
        <taxon>Kaustia</taxon>
    </lineage>
</organism>
<dbReference type="PROSITE" id="PS00630">
    <property type="entry name" value="IMP_2"/>
    <property type="match status" value="1"/>
</dbReference>
<evidence type="ECO:0000256" key="2">
    <source>
        <dbReference type="ARBA" id="ARBA00022475"/>
    </source>
</evidence>
<comment type="subcellular location">
    <subcellularLocation>
        <location evidence="6">Cell inner membrane</location>
        <topology evidence="6">Peripheral membrane protein</topology>
        <orientation evidence="6">Cytoplasmic side</orientation>
    </subcellularLocation>
</comment>
<feature type="binding site" evidence="6">
    <location>
        <position position="70"/>
    </location>
    <ligand>
        <name>Mg(2+)</name>
        <dbReference type="ChEBI" id="CHEBI:18420"/>
        <label>1</label>
    </ligand>
</feature>
<feature type="binding site" evidence="7">
    <location>
        <position position="70"/>
    </location>
    <ligand>
        <name>Mg(2+)</name>
        <dbReference type="ChEBI" id="CHEBI:18420"/>
        <label>1</label>
        <note>catalytic</note>
    </ligand>
</feature>
<feature type="binding site" evidence="6">
    <location>
        <begin position="91"/>
        <end position="94"/>
    </location>
    <ligand>
        <name>substrate</name>
    </ligand>
</feature>
<evidence type="ECO:0000256" key="4">
    <source>
        <dbReference type="ARBA" id="ARBA00022801"/>
    </source>
</evidence>
<evidence type="ECO:0000256" key="5">
    <source>
        <dbReference type="ARBA" id="ARBA00023136"/>
    </source>
</evidence>
<keyword evidence="4 6" id="KW-0378">Hydrolase</keyword>
<reference evidence="9 10" key="1">
    <citation type="submission" date="2020-06" db="EMBL/GenBank/DDBJ databases">
        <title>Genome sequence of 2 isolates from Red Sea Mangroves.</title>
        <authorList>
            <person name="Sefrji F."/>
            <person name="Michoud G."/>
            <person name="Merlino G."/>
            <person name="Daffonchio D."/>
        </authorList>
    </citation>
    <scope>NUCLEOTIDE SEQUENCE [LARGE SCALE GENOMIC DNA]</scope>
    <source>
        <strain evidence="9 10">R1DC25</strain>
    </source>
</reference>
<dbReference type="Gene3D" id="3.30.540.10">
    <property type="entry name" value="Fructose-1,6-Bisphosphatase, subunit A, domain 1"/>
    <property type="match status" value="1"/>
</dbReference>
<dbReference type="PRINTS" id="PR00377">
    <property type="entry name" value="IMPHPHTASES"/>
</dbReference>
<keyword evidence="6 7" id="KW-0479">Metal-binding</keyword>
<dbReference type="GO" id="GO:0000287">
    <property type="term" value="F:magnesium ion binding"/>
    <property type="evidence" value="ECO:0007669"/>
    <property type="project" value="UniProtKB-UniRule"/>
</dbReference>
<comment type="cofactor">
    <cofactor evidence="6 7">
        <name>Mg(2+)</name>
        <dbReference type="ChEBI" id="CHEBI:18420"/>
    </cofactor>
</comment>
<evidence type="ECO:0000256" key="8">
    <source>
        <dbReference type="SAM" id="MobiDB-lite"/>
    </source>
</evidence>
<dbReference type="KEGG" id="kmn:HW532_15525"/>
<keyword evidence="5 6" id="KW-0472">Membrane</keyword>
<feature type="region of interest" description="Disordered" evidence="8">
    <location>
        <begin position="140"/>
        <end position="160"/>
    </location>
</feature>
<dbReference type="EMBL" id="CP058214">
    <property type="protein sequence ID" value="QPC43975.1"/>
    <property type="molecule type" value="Genomic_DNA"/>
</dbReference>
<keyword evidence="3 6" id="KW-0997">Cell inner membrane</keyword>
<proteinExistence type="inferred from homology"/>
<feature type="binding site" evidence="7">
    <location>
        <position position="89"/>
    </location>
    <ligand>
        <name>Mg(2+)</name>
        <dbReference type="ChEBI" id="CHEBI:18420"/>
        <label>1</label>
        <note>catalytic</note>
    </ligand>
</feature>
<feature type="binding site" evidence="7">
    <location>
        <position position="92"/>
    </location>
    <ligand>
        <name>Mg(2+)</name>
        <dbReference type="ChEBI" id="CHEBI:18420"/>
        <label>1</label>
        <note>catalytic</note>
    </ligand>
</feature>
<protein>
    <recommendedName>
        <fullName evidence="6">3'(2'),5'-bisphosphate nucleotidase CysQ</fullName>
        <ecNumber evidence="6">3.1.3.7</ecNumber>
    </recommendedName>
    <alternativeName>
        <fullName evidence="6">3'(2'),5-bisphosphonucleoside 3'(2')-phosphohydrolase</fullName>
    </alternativeName>
    <alternativeName>
        <fullName evidence="6">3'-phosphoadenosine 5'-phosphate phosphatase</fullName>
        <shortName evidence="6">PAP phosphatase</shortName>
    </alternativeName>
</protein>
<feature type="binding site" evidence="6">
    <location>
        <position position="70"/>
    </location>
    <ligand>
        <name>substrate</name>
    </ligand>
</feature>
<dbReference type="GO" id="GO:0008441">
    <property type="term" value="F:3'(2'),5'-bisphosphate nucleotidase activity"/>
    <property type="evidence" value="ECO:0007669"/>
    <property type="project" value="UniProtKB-UniRule"/>
</dbReference>
<feature type="binding site" evidence="6">
    <location>
        <position position="222"/>
    </location>
    <ligand>
        <name>Mg(2+)</name>
        <dbReference type="ChEBI" id="CHEBI:18420"/>
        <label>2</label>
    </ligand>
</feature>
<dbReference type="InterPro" id="IPR050725">
    <property type="entry name" value="CysQ/Inositol_MonoPase"/>
</dbReference>
<comment type="catalytic activity">
    <reaction evidence="6">
        <text>adenosine 3',5'-bisphosphate + H2O = AMP + phosphate</text>
        <dbReference type="Rhea" id="RHEA:10040"/>
        <dbReference type="ChEBI" id="CHEBI:15377"/>
        <dbReference type="ChEBI" id="CHEBI:43474"/>
        <dbReference type="ChEBI" id="CHEBI:58343"/>
        <dbReference type="ChEBI" id="CHEBI:456215"/>
        <dbReference type="EC" id="3.1.3.7"/>
    </reaction>
</comment>
<feature type="binding site" evidence="6">
    <location>
        <position position="91"/>
    </location>
    <ligand>
        <name>Mg(2+)</name>
        <dbReference type="ChEBI" id="CHEBI:18420"/>
        <label>1</label>
    </ligand>
</feature>
<dbReference type="SUPFAM" id="SSF56655">
    <property type="entry name" value="Carbohydrate phosphatase"/>
    <property type="match status" value="1"/>
</dbReference>
<dbReference type="Pfam" id="PF00459">
    <property type="entry name" value="Inositol_P"/>
    <property type="match status" value="1"/>
</dbReference>
<dbReference type="GO" id="GO:0050427">
    <property type="term" value="P:3'-phosphoadenosine 5'-phosphosulfate metabolic process"/>
    <property type="evidence" value="ECO:0007669"/>
    <property type="project" value="TreeGrafter"/>
</dbReference>
<evidence type="ECO:0000256" key="3">
    <source>
        <dbReference type="ARBA" id="ARBA00022519"/>
    </source>
</evidence>
<keyword evidence="10" id="KW-1185">Reference proteome</keyword>
<evidence type="ECO:0000313" key="9">
    <source>
        <dbReference type="EMBL" id="QPC43975.1"/>
    </source>
</evidence>
<comment type="function">
    <text evidence="6">Converts adenosine-3',5'-bisphosphate (PAP) to AMP.</text>
</comment>
<comment type="similarity">
    <text evidence="1 6">Belongs to the inositol monophosphatase superfamily. CysQ family.</text>
</comment>
<dbReference type="PANTHER" id="PTHR43028:SF5">
    <property type="entry name" value="3'(2'),5'-BISPHOSPHATE NUCLEOTIDASE 1"/>
    <property type="match status" value="1"/>
</dbReference>
<evidence type="ECO:0000313" key="10">
    <source>
        <dbReference type="Proteomes" id="UP000593594"/>
    </source>
</evidence>
<feature type="binding site" evidence="7">
    <location>
        <position position="91"/>
    </location>
    <ligand>
        <name>Mg(2+)</name>
        <dbReference type="ChEBI" id="CHEBI:18420"/>
        <label>1</label>
        <note>catalytic</note>
    </ligand>
</feature>
<gene>
    <name evidence="6 9" type="primary">cysQ</name>
    <name evidence="9" type="ORF">HW532_15525</name>
</gene>
<feature type="binding site" evidence="6">
    <location>
        <position position="222"/>
    </location>
    <ligand>
        <name>substrate</name>
    </ligand>
</feature>
<sequence length="265" mass="28156">MANTAPSPLVTVFIALAHQAGREIMSHYREDVAVSYKADASPVTAADEAGEAIILKGLADAFPDIPVVSEEAASQGRIPEVAGRFILVDPLDGTKEFVNHNGEFTVNIALVENGDPVAGVVYAPAIERMVRGEAGQGAADARLGVDDDPETAQWRPLKTRGHPDGEMIVVASRSHRDTRTEAYLEALPDHRVVSAGSSLKFCLVAAGEADLYPRLGRTMEWDTAAGHAVLAAAGGTVVTEEDTPLTYGKSENDFANPHFIARGWT</sequence>
<dbReference type="FunFam" id="3.40.190.80:FF:000005">
    <property type="entry name" value="3'(2'),5'-bisphosphate nucleotidase CysQ"/>
    <property type="match status" value="1"/>
</dbReference>
<dbReference type="GO" id="GO:0005886">
    <property type="term" value="C:plasma membrane"/>
    <property type="evidence" value="ECO:0007669"/>
    <property type="project" value="UniProtKB-SubCell"/>
</dbReference>
<feature type="binding site" evidence="6">
    <location>
        <position position="89"/>
    </location>
    <ligand>
        <name>Mg(2+)</name>
        <dbReference type="ChEBI" id="CHEBI:18420"/>
        <label>2</label>
    </ligand>
</feature>
<keyword evidence="6 7" id="KW-0460">Magnesium</keyword>
<dbReference type="EC" id="3.1.3.7" evidence="6"/>
<dbReference type="HAMAP" id="MF_02095">
    <property type="entry name" value="CysQ"/>
    <property type="match status" value="1"/>
</dbReference>
<feature type="binding site" evidence="7">
    <location>
        <position position="222"/>
    </location>
    <ligand>
        <name>Mg(2+)</name>
        <dbReference type="ChEBI" id="CHEBI:18420"/>
        <label>1</label>
        <note>catalytic</note>
    </ligand>
</feature>
<dbReference type="InterPro" id="IPR006240">
    <property type="entry name" value="CysQ"/>
</dbReference>
<dbReference type="GO" id="GO:0000103">
    <property type="term" value="P:sulfate assimilation"/>
    <property type="evidence" value="ECO:0007669"/>
    <property type="project" value="TreeGrafter"/>
</dbReference>
<dbReference type="PANTHER" id="PTHR43028">
    <property type="entry name" value="3'(2'),5'-BISPHOSPHATE NUCLEOTIDASE 1"/>
    <property type="match status" value="1"/>
</dbReference>
<dbReference type="NCBIfam" id="TIGR01331">
    <property type="entry name" value="bisphos_cysQ"/>
    <property type="match status" value="1"/>
</dbReference>
<dbReference type="GO" id="GO:0046854">
    <property type="term" value="P:phosphatidylinositol phosphate biosynthetic process"/>
    <property type="evidence" value="ECO:0007669"/>
    <property type="project" value="InterPro"/>
</dbReference>
<feature type="binding site" evidence="6">
    <location>
        <position position="92"/>
    </location>
    <ligand>
        <name>Mg(2+)</name>
        <dbReference type="ChEBI" id="CHEBI:18420"/>
        <label>2</label>
    </ligand>
</feature>
<dbReference type="Proteomes" id="UP000593594">
    <property type="component" value="Chromosome"/>
</dbReference>
<accession>A0A7S8C5W4</accession>
<keyword evidence="2 6" id="KW-1003">Cell membrane</keyword>
<name>A0A7S8C5W4_9HYPH</name>
<dbReference type="InterPro" id="IPR000760">
    <property type="entry name" value="Inositol_monophosphatase-like"/>
</dbReference>